<organism evidence="1 2">
    <name type="scientific">Ereboglobus luteus</name>
    <dbReference type="NCBI Taxonomy" id="1796921"/>
    <lineage>
        <taxon>Bacteria</taxon>
        <taxon>Pseudomonadati</taxon>
        <taxon>Verrucomicrobiota</taxon>
        <taxon>Opitutia</taxon>
        <taxon>Opitutales</taxon>
        <taxon>Opitutaceae</taxon>
        <taxon>Ereboglobus</taxon>
    </lineage>
</organism>
<keyword evidence="2" id="KW-1185">Reference proteome</keyword>
<gene>
    <name evidence="1" type="ORF">CKA38_10420</name>
</gene>
<dbReference type="Proteomes" id="UP000244896">
    <property type="component" value="Chromosome"/>
</dbReference>
<dbReference type="AlphaFoldDB" id="A0A2U8E4X4"/>
<evidence type="ECO:0000313" key="2">
    <source>
        <dbReference type="Proteomes" id="UP000244896"/>
    </source>
</evidence>
<sequence length="65" mass="7467">MDFWDNEAPTMTNNRGNEAATGVVAKCALFFCSQSERSSNFSPICPVKNFIFKQYERLRAFSFVF</sequence>
<accession>A0A2U8E4X4</accession>
<protein>
    <submittedName>
        <fullName evidence="1">Uncharacterized protein</fullName>
    </submittedName>
</protein>
<evidence type="ECO:0000313" key="1">
    <source>
        <dbReference type="EMBL" id="AWI09604.1"/>
    </source>
</evidence>
<dbReference type="EMBL" id="CP023004">
    <property type="protein sequence ID" value="AWI09604.1"/>
    <property type="molecule type" value="Genomic_DNA"/>
</dbReference>
<name>A0A2U8E4X4_9BACT</name>
<reference evidence="1 2" key="1">
    <citation type="journal article" date="2018" name="Syst. Appl. Microbiol.">
        <title>Ereboglobus luteus gen. nov. sp. nov. from cockroach guts, and new insights into the oxygen relationship of the genera Opitutus and Didymococcus (Verrucomicrobia: Opitutaceae).</title>
        <authorList>
            <person name="Tegtmeier D."/>
            <person name="Belitz A."/>
            <person name="Radek R."/>
            <person name="Heimerl T."/>
            <person name="Brune A."/>
        </authorList>
    </citation>
    <scope>NUCLEOTIDE SEQUENCE [LARGE SCALE GENOMIC DNA]</scope>
    <source>
        <strain evidence="1 2">Ho45</strain>
    </source>
</reference>
<dbReference type="KEGG" id="elut:CKA38_10420"/>
<proteinExistence type="predicted"/>